<dbReference type="CDD" id="cd01948">
    <property type="entry name" value="EAL"/>
    <property type="match status" value="1"/>
</dbReference>
<dbReference type="Proteomes" id="UP001462640">
    <property type="component" value="Unassembled WGS sequence"/>
</dbReference>
<dbReference type="PANTHER" id="PTHR33121:SF70">
    <property type="entry name" value="SIGNALING PROTEIN YKOW"/>
    <property type="match status" value="1"/>
</dbReference>
<dbReference type="PROSITE" id="PS50883">
    <property type="entry name" value="EAL"/>
    <property type="match status" value="1"/>
</dbReference>
<dbReference type="InterPro" id="IPR035919">
    <property type="entry name" value="EAL_sf"/>
</dbReference>
<protein>
    <submittedName>
        <fullName evidence="3">EAL domain-containing protein</fullName>
    </submittedName>
</protein>
<dbReference type="Gene3D" id="3.30.450.40">
    <property type="match status" value="1"/>
</dbReference>
<evidence type="ECO:0000313" key="3">
    <source>
        <dbReference type="EMBL" id="MEO3714150.1"/>
    </source>
</evidence>
<keyword evidence="4" id="KW-1185">Reference proteome</keyword>
<evidence type="ECO:0000259" key="2">
    <source>
        <dbReference type="PROSITE" id="PS50883"/>
    </source>
</evidence>
<dbReference type="SMART" id="SM00052">
    <property type="entry name" value="EAL"/>
    <property type="match status" value="1"/>
</dbReference>
<dbReference type="Pfam" id="PF01590">
    <property type="entry name" value="GAF"/>
    <property type="match status" value="1"/>
</dbReference>
<dbReference type="PANTHER" id="PTHR33121">
    <property type="entry name" value="CYCLIC DI-GMP PHOSPHODIESTERASE PDEF"/>
    <property type="match status" value="1"/>
</dbReference>
<dbReference type="EMBL" id="JBDPZC010000007">
    <property type="protein sequence ID" value="MEO3714150.1"/>
    <property type="molecule type" value="Genomic_DNA"/>
</dbReference>
<dbReference type="Gene3D" id="3.20.20.450">
    <property type="entry name" value="EAL domain"/>
    <property type="match status" value="1"/>
</dbReference>
<feature type="domain" description="EAL" evidence="2">
    <location>
        <begin position="184"/>
        <end position="426"/>
    </location>
</feature>
<comment type="caution">
    <text evidence="3">The sequence shown here is derived from an EMBL/GenBank/DDBJ whole genome shotgun (WGS) entry which is preliminary data.</text>
</comment>
<evidence type="ECO:0000313" key="4">
    <source>
        <dbReference type="Proteomes" id="UP001462640"/>
    </source>
</evidence>
<proteinExistence type="predicted"/>
<dbReference type="InterPro" id="IPR050706">
    <property type="entry name" value="Cyclic-di-GMP_PDE-like"/>
</dbReference>
<sequence length="427" mass="46505">MKDVLTSAALALVQQSSSSPVSPSASSSGSPARNGTRPPLERGLHAIRRHLGMEVAFISEFIDGRRVFRHVDADAADGPVKAGASDPLEESYCQRVVDGRLPELITDACLNTEALSLPATRALPVGAHLSVPIRLADGQLYGTFCCFSRSADHTLTRRDLDMMRVFAQMAAEEIQDALAAQEARRLVEDRIEAVCNADGLKMVYQPIVDVRSARVGGFESLARFSLQPLRSPDVWFAEAAHVGRAVEMETKAIRLALEALTQLPPDIYVTVNTSPETIVNGHFASVLQGYPLERIVVEVTEHQVVERYEDIAAVMLPLQSQGLRVAIDDAGAGYASFRHILNLHPNIVKMDYSITHCIDSDRSRRALAAAMHGFASETGCHIVAEGVETTAELETIRRLGIGRAQGYHLGRPMPLEQAQSLVGHRPH</sequence>
<feature type="compositionally biased region" description="Low complexity" evidence="1">
    <location>
        <begin position="13"/>
        <end position="32"/>
    </location>
</feature>
<dbReference type="SMART" id="SM00065">
    <property type="entry name" value="GAF"/>
    <property type="match status" value="1"/>
</dbReference>
<organism evidence="3 4">
    <name type="scientific">Roseateles flavus</name>
    <dbReference type="NCBI Taxonomy" id="3149041"/>
    <lineage>
        <taxon>Bacteria</taxon>
        <taxon>Pseudomonadati</taxon>
        <taxon>Pseudomonadota</taxon>
        <taxon>Betaproteobacteria</taxon>
        <taxon>Burkholderiales</taxon>
        <taxon>Sphaerotilaceae</taxon>
        <taxon>Roseateles</taxon>
    </lineage>
</organism>
<dbReference type="InterPro" id="IPR003018">
    <property type="entry name" value="GAF"/>
</dbReference>
<name>A0ABV0GGH7_9BURK</name>
<gene>
    <name evidence="3" type="ORF">ABDJ40_15400</name>
</gene>
<dbReference type="InterPro" id="IPR029016">
    <property type="entry name" value="GAF-like_dom_sf"/>
</dbReference>
<dbReference type="SUPFAM" id="SSF55781">
    <property type="entry name" value="GAF domain-like"/>
    <property type="match status" value="1"/>
</dbReference>
<reference evidence="3 4" key="1">
    <citation type="submission" date="2024-05" db="EMBL/GenBank/DDBJ databases">
        <title>Roseateles sp. 2.12 16S ribosomal RNA gene Genome sequencing and assembly.</title>
        <authorList>
            <person name="Woo H."/>
        </authorList>
    </citation>
    <scope>NUCLEOTIDE SEQUENCE [LARGE SCALE GENOMIC DNA]</scope>
    <source>
        <strain evidence="3 4">2.12</strain>
    </source>
</reference>
<dbReference type="SUPFAM" id="SSF141868">
    <property type="entry name" value="EAL domain-like"/>
    <property type="match status" value="1"/>
</dbReference>
<feature type="region of interest" description="Disordered" evidence="1">
    <location>
        <begin position="13"/>
        <end position="40"/>
    </location>
</feature>
<evidence type="ECO:0000256" key="1">
    <source>
        <dbReference type="SAM" id="MobiDB-lite"/>
    </source>
</evidence>
<dbReference type="Pfam" id="PF00563">
    <property type="entry name" value="EAL"/>
    <property type="match status" value="1"/>
</dbReference>
<dbReference type="InterPro" id="IPR001633">
    <property type="entry name" value="EAL_dom"/>
</dbReference>
<dbReference type="RefSeq" id="WP_347611221.1">
    <property type="nucleotide sequence ID" value="NZ_JBDPZC010000007.1"/>
</dbReference>
<accession>A0ABV0GGH7</accession>